<name>A0A2B1KXB3_BACCE</name>
<sequence length="62" mass="7173">MEIKNVLLKSMPTLVTLLEYVYNQGILFHVLIGLFIIESVLSLLFFKVGGLTYSDEKLCMWF</sequence>
<evidence type="ECO:0000313" key="2">
    <source>
        <dbReference type="EMBL" id="PFN28158.1"/>
    </source>
</evidence>
<protein>
    <submittedName>
        <fullName evidence="2">Uncharacterized protein</fullName>
    </submittedName>
</protein>
<dbReference type="Proteomes" id="UP000225182">
    <property type="component" value="Unassembled WGS sequence"/>
</dbReference>
<evidence type="ECO:0000313" key="3">
    <source>
        <dbReference type="Proteomes" id="UP000225182"/>
    </source>
</evidence>
<gene>
    <name evidence="2" type="ORF">COJ50_05600</name>
</gene>
<proteinExistence type="predicted"/>
<keyword evidence="1" id="KW-0812">Transmembrane</keyword>
<keyword evidence="1" id="KW-0472">Membrane</keyword>
<dbReference type="EMBL" id="NUYN01000007">
    <property type="protein sequence ID" value="PFN28158.1"/>
    <property type="molecule type" value="Genomic_DNA"/>
</dbReference>
<evidence type="ECO:0000256" key="1">
    <source>
        <dbReference type="SAM" id="Phobius"/>
    </source>
</evidence>
<feature type="transmembrane region" description="Helical" evidence="1">
    <location>
        <begin position="20"/>
        <end position="46"/>
    </location>
</feature>
<reference evidence="2 3" key="1">
    <citation type="submission" date="2017-09" db="EMBL/GenBank/DDBJ databases">
        <title>Large-scale bioinformatics analysis of Bacillus genomes uncovers conserved roles of natural products in bacterial physiology.</title>
        <authorList>
            <consortium name="Agbiome Team Llc"/>
            <person name="Bleich R.M."/>
            <person name="Grubbs K.J."/>
            <person name="Santa Maria K.C."/>
            <person name="Allen S.E."/>
            <person name="Farag S."/>
            <person name="Shank E.A."/>
            <person name="Bowers A."/>
        </authorList>
    </citation>
    <scope>NUCLEOTIDE SEQUENCE [LARGE SCALE GENOMIC DNA]</scope>
    <source>
        <strain evidence="2 3">AFS076905</strain>
    </source>
</reference>
<organism evidence="2 3">
    <name type="scientific">Bacillus cereus</name>
    <dbReference type="NCBI Taxonomy" id="1396"/>
    <lineage>
        <taxon>Bacteria</taxon>
        <taxon>Bacillati</taxon>
        <taxon>Bacillota</taxon>
        <taxon>Bacilli</taxon>
        <taxon>Bacillales</taxon>
        <taxon>Bacillaceae</taxon>
        <taxon>Bacillus</taxon>
        <taxon>Bacillus cereus group</taxon>
    </lineage>
</organism>
<comment type="caution">
    <text evidence="2">The sequence shown here is derived from an EMBL/GenBank/DDBJ whole genome shotgun (WGS) entry which is preliminary data.</text>
</comment>
<accession>A0A2B1KXB3</accession>
<keyword evidence="1" id="KW-1133">Transmembrane helix</keyword>
<dbReference type="AlphaFoldDB" id="A0A2B1KXB3"/>